<protein>
    <submittedName>
        <fullName evidence="2">SUKH-4 family immunity protein</fullName>
    </submittedName>
</protein>
<dbReference type="RefSeq" id="WP_260220370.1">
    <property type="nucleotide sequence ID" value="NZ_JAJAGO010000012.1"/>
</dbReference>
<sequence length="855" mass="86005">MVTFAQAQERAERWANADVPGYQHRNVQVHEFDLGFVVWSEDRSNGPIGESARSRLVIARDSGDVTLWPGLPVDEVIRRFEQEYGTPAAADEAPAAAPPKRLDLEATSFLLTPPEWLQQAADQMGVPDNRAQRTGGGASAPAAPSPTSSGSGAWADPSAANPWDATDTSGSGAGAVQQPPATVFAPPITGTDADDTPPPPPSSRSEAKTTLLPDGSGLPRTAIAPAIDVPEPGTPHGPGTPPPSGAATPPPPPPSAPAGPAAPAPPAPGGPGTPPPGAPGDGGGAHHAATMLAGPSQGGPGTPSAPAGGPGDISDADTSRAQRGSAPAAPRSPRGGGPTVPPPPGAPGTPGARSAAGAGPGAGAPGGGYVPTQMVSADQVASQGSQPPVPGAPSGGDQSSGGGDGVHHAATMLASPSQGGPATPGAPAAPGAPGAPSAPGAPGAPPGGGVHAAATMLAGPAGPAGPGGPGGPAAPHAPGPPGPPGPPGAPMHPQGQGMPPGAPMPGAPMPGAPGAAPPAYGYPAPGGQPTVGPGYMAVLRYRAPDGSEQQLIRRSAPGTPHPEWQILHELRGMNVPPQQVLELHTELESCDLPGGYCSRMIRETWPQVRVSHTAAYGRDHASRQQGMRHLVEHQGELHQVADAPPRPAPNRAPLPAPHQIQPAPPIPPDGIGQELLQAFGPQGVFRFDQRAVSRQGVPDIVGQVLVWAGVPVDFGPFFWGQAQPGRPVPTLAELAQERGIQPAPDAGSYLVMGNDFGRQLCVQYGTAHIVAVPLEAGPGGQAVPPQFVNTGLPEFVRCLALLGRMWRLRYGLTPEQAGRWTVDFQTQLAMLDGAALASPENWWSVLLEQLWDGLF</sequence>
<comment type="caution">
    <text evidence="2">The sequence shown here is derived from an EMBL/GenBank/DDBJ whole genome shotgun (WGS) entry which is preliminary data.</text>
</comment>
<evidence type="ECO:0000313" key="3">
    <source>
        <dbReference type="Proteomes" id="UP001156389"/>
    </source>
</evidence>
<organism evidence="2 3">
    <name type="scientific">Streptomyces gossypii</name>
    <dbReference type="NCBI Taxonomy" id="2883101"/>
    <lineage>
        <taxon>Bacteria</taxon>
        <taxon>Bacillati</taxon>
        <taxon>Actinomycetota</taxon>
        <taxon>Actinomycetes</taxon>
        <taxon>Kitasatosporales</taxon>
        <taxon>Streptomycetaceae</taxon>
        <taxon>Streptomyces</taxon>
    </lineage>
</organism>
<dbReference type="EMBL" id="JAJAGO010000012">
    <property type="protein sequence ID" value="MCT2593019.1"/>
    <property type="molecule type" value="Genomic_DNA"/>
</dbReference>
<feature type="compositionally biased region" description="Pro residues" evidence="1">
    <location>
        <begin position="500"/>
        <end position="510"/>
    </location>
</feature>
<keyword evidence="3" id="KW-1185">Reference proteome</keyword>
<evidence type="ECO:0000256" key="1">
    <source>
        <dbReference type="SAM" id="MobiDB-lite"/>
    </source>
</evidence>
<feature type="compositionally biased region" description="Low complexity" evidence="1">
    <location>
        <begin position="139"/>
        <end position="153"/>
    </location>
</feature>
<feature type="compositionally biased region" description="Low complexity" evidence="1">
    <location>
        <begin position="451"/>
        <end position="461"/>
    </location>
</feature>
<feature type="compositionally biased region" description="Pro residues" evidence="1">
    <location>
        <begin position="232"/>
        <end position="278"/>
    </location>
</feature>
<feature type="compositionally biased region" description="Low complexity" evidence="1">
    <location>
        <begin position="286"/>
        <end position="295"/>
    </location>
</feature>
<feature type="region of interest" description="Disordered" evidence="1">
    <location>
        <begin position="125"/>
        <end position="510"/>
    </location>
</feature>
<evidence type="ECO:0000313" key="2">
    <source>
        <dbReference type="EMBL" id="MCT2593019.1"/>
    </source>
</evidence>
<proteinExistence type="predicted"/>
<name>A0ABT2K0N0_9ACTN</name>
<feature type="compositionally biased region" description="Polar residues" evidence="1">
    <location>
        <begin position="373"/>
        <end position="386"/>
    </location>
</feature>
<dbReference type="InterPro" id="IPR032722">
    <property type="entry name" value="Deaminase_XOO_2897"/>
</dbReference>
<feature type="compositionally biased region" description="Low complexity" evidence="1">
    <location>
        <begin position="414"/>
        <end position="441"/>
    </location>
</feature>
<feature type="compositionally biased region" description="Gly residues" evidence="1">
    <location>
        <begin position="462"/>
        <end position="471"/>
    </location>
</feature>
<dbReference type="InterPro" id="IPR025851">
    <property type="entry name" value="SUKH-4"/>
</dbReference>
<gene>
    <name evidence="2" type="ORF">LHJ74_24415</name>
</gene>
<feature type="compositionally biased region" description="Gly residues" evidence="1">
    <location>
        <begin position="358"/>
        <end position="369"/>
    </location>
</feature>
<accession>A0ABT2K0N0</accession>
<reference evidence="2 3" key="1">
    <citation type="submission" date="2021-10" db="EMBL/GenBank/DDBJ databases">
        <title>Streptomyces gossypii sp. nov., isolated from soil collected from cotton field.</title>
        <authorList>
            <person name="Ge X."/>
            <person name="Chen X."/>
            <person name="Liu W."/>
        </authorList>
    </citation>
    <scope>NUCLEOTIDE SEQUENCE [LARGE SCALE GENOMIC DNA]</scope>
    <source>
        <strain evidence="2 3">N2-109</strain>
    </source>
</reference>
<dbReference type="Proteomes" id="UP001156389">
    <property type="component" value="Unassembled WGS sequence"/>
</dbReference>
<dbReference type="Pfam" id="PF14435">
    <property type="entry name" value="SUKH-4"/>
    <property type="match status" value="1"/>
</dbReference>
<feature type="compositionally biased region" description="Low complexity" evidence="1">
    <location>
        <begin position="319"/>
        <end position="333"/>
    </location>
</feature>
<dbReference type="Pfam" id="PF14440">
    <property type="entry name" value="XOO_2897-deam"/>
    <property type="match status" value="1"/>
</dbReference>
<feature type="compositionally biased region" description="Pro residues" evidence="1">
    <location>
        <begin position="475"/>
        <end position="490"/>
    </location>
</feature>